<feature type="domain" description="TonB-dependent receptor plug" evidence="11">
    <location>
        <begin position="96"/>
        <end position="204"/>
    </location>
</feature>
<evidence type="ECO:0000256" key="8">
    <source>
        <dbReference type="PROSITE-ProRule" id="PRU01360"/>
    </source>
</evidence>
<name>A0A377PTI9_9HELI</name>
<keyword evidence="12" id="KW-0675">Receptor</keyword>
<dbReference type="Pfam" id="PF00593">
    <property type="entry name" value="TonB_dep_Rec_b-barrel"/>
    <property type="match status" value="1"/>
</dbReference>
<dbReference type="InterPro" id="IPR037066">
    <property type="entry name" value="Plug_dom_sf"/>
</dbReference>
<feature type="domain" description="TonB-dependent receptor-like beta-barrel" evidence="10">
    <location>
        <begin position="301"/>
        <end position="789"/>
    </location>
</feature>
<dbReference type="PANTHER" id="PTHR30069:SF27">
    <property type="entry name" value="BLL4766 PROTEIN"/>
    <property type="match status" value="1"/>
</dbReference>
<dbReference type="GO" id="GO:0015344">
    <property type="term" value="F:siderophore uptake transmembrane transporter activity"/>
    <property type="evidence" value="ECO:0007669"/>
    <property type="project" value="TreeGrafter"/>
</dbReference>
<comment type="subcellular location">
    <subcellularLocation>
        <location evidence="1 8">Cell outer membrane</location>
        <topology evidence="1 8">Multi-pass membrane protein</topology>
    </subcellularLocation>
</comment>
<dbReference type="InterPro" id="IPR000531">
    <property type="entry name" value="Beta-barrel_TonB"/>
</dbReference>
<evidence type="ECO:0000313" key="14">
    <source>
        <dbReference type="Proteomes" id="UP000029922"/>
    </source>
</evidence>
<evidence type="ECO:0000256" key="4">
    <source>
        <dbReference type="ARBA" id="ARBA00022692"/>
    </source>
</evidence>
<dbReference type="Gene3D" id="2.40.170.20">
    <property type="entry name" value="TonB-dependent receptor, beta-barrel domain"/>
    <property type="match status" value="1"/>
</dbReference>
<evidence type="ECO:0000256" key="5">
    <source>
        <dbReference type="ARBA" id="ARBA00023077"/>
    </source>
</evidence>
<accession>A0A377PTI9</accession>
<dbReference type="OrthoDB" id="78201at2"/>
<dbReference type="Pfam" id="PF07715">
    <property type="entry name" value="Plug"/>
    <property type="match status" value="1"/>
</dbReference>
<evidence type="ECO:0000259" key="11">
    <source>
        <dbReference type="Pfam" id="PF07715"/>
    </source>
</evidence>
<evidence type="ECO:0000256" key="3">
    <source>
        <dbReference type="ARBA" id="ARBA00022452"/>
    </source>
</evidence>
<reference evidence="12 15" key="2">
    <citation type="submission" date="2018-06" db="EMBL/GenBank/DDBJ databases">
        <authorList>
            <consortium name="Pathogen Informatics"/>
            <person name="Doyle S."/>
        </authorList>
    </citation>
    <scope>NUCLEOTIDE SEQUENCE [LARGE SCALE GENOMIC DNA]</scope>
    <source>
        <strain evidence="12 15">NCTC12714</strain>
    </source>
</reference>
<evidence type="ECO:0000259" key="10">
    <source>
        <dbReference type="Pfam" id="PF00593"/>
    </source>
</evidence>
<dbReference type="AlphaFoldDB" id="A0A377PTI9"/>
<keyword evidence="7 8" id="KW-0998">Cell outer membrane</keyword>
<keyword evidence="2 8" id="KW-0813">Transport</keyword>
<dbReference type="InterPro" id="IPR039426">
    <property type="entry name" value="TonB-dep_rcpt-like"/>
</dbReference>
<dbReference type="RefSeq" id="WP_052089648.1">
    <property type="nucleotide sequence ID" value="NZ_FZML01000059.1"/>
</dbReference>
<dbReference type="SUPFAM" id="SSF56935">
    <property type="entry name" value="Porins"/>
    <property type="match status" value="1"/>
</dbReference>
<evidence type="ECO:0000256" key="9">
    <source>
        <dbReference type="RuleBase" id="RU003357"/>
    </source>
</evidence>
<evidence type="ECO:0000313" key="12">
    <source>
        <dbReference type="EMBL" id="STQ86156.1"/>
    </source>
</evidence>
<keyword evidence="15" id="KW-1185">Reference proteome</keyword>
<dbReference type="GO" id="GO:0044718">
    <property type="term" value="P:siderophore transmembrane transport"/>
    <property type="evidence" value="ECO:0007669"/>
    <property type="project" value="TreeGrafter"/>
</dbReference>
<dbReference type="Proteomes" id="UP000255139">
    <property type="component" value="Unassembled WGS sequence"/>
</dbReference>
<dbReference type="GO" id="GO:0009279">
    <property type="term" value="C:cell outer membrane"/>
    <property type="evidence" value="ECO:0007669"/>
    <property type="project" value="UniProtKB-SubCell"/>
</dbReference>
<keyword evidence="6 8" id="KW-0472">Membrane</keyword>
<keyword evidence="3 8" id="KW-1134">Transmembrane beta strand</keyword>
<evidence type="ECO:0000313" key="15">
    <source>
        <dbReference type="Proteomes" id="UP000255139"/>
    </source>
</evidence>
<dbReference type="Proteomes" id="UP000029922">
    <property type="component" value="Unassembled WGS sequence"/>
</dbReference>
<dbReference type="InterPro" id="IPR036942">
    <property type="entry name" value="Beta-barrel_TonB_sf"/>
</dbReference>
<evidence type="ECO:0000256" key="2">
    <source>
        <dbReference type="ARBA" id="ARBA00022448"/>
    </source>
</evidence>
<evidence type="ECO:0000256" key="6">
    <source>
        <dbReference type="ARBA" id="ARBA00023136"/>
    </source>
</evidence>
<keyword evidence="5 9" id="KW-0798">TonB box</keyword>
<dbReference type="Gene3D" id="2.170.130.10">
    <property type="entry name" value="TonB-dependent receptor, plug domain"/>
    <property type="match status" value="1"/>
</dbReference>
<gene>
    <name evidence="12" type="primary">cirA_7</name>
    <name evidence="13" type="ORF">LS73_009610</name>
    <name evidence="12" type="ORF">NCTC12714_00952</name>
</gene>
<evidence type="ECO:0000256" key="7">
    <source>
        <dbReference type="ARBA" id="ARBA00023237"/>
    </source>
</evidence>
<dbReference type="EMBL" id="JRPD02000049">
    <property type="protein sequence ID" value="TLD97973.1"/>
    <property type="molecule type" value="Genomic_DNA"/>
</dbReference>
<dbReference type="EMBL" id="UGJE01000002">
    <property type="protein sequence ID" value="STQ86156.1"/>
    <property type="molecule type" value="Genomic_DNA"/>
</dbReference>
<keyword evidence="4 8" id="KW-0812">Transmembrane</keyword>
<evidence type="ECO:0000256" key="1">
    <source>
        <dbReference type="ARBA" id="ARBA00004571"/>
    </source>
</evidence>
<dbReference type="PROSITE" id="PS52016">
    <property type="entry name" value="TONB_DEPENDENT_REC_3"/>
    <property type="match status" value="1"/>
</dbReference>
<proteinExistence type="inferred from homology"/>
<comment type="similarity">
    <text evidence="8 9">Belongs to the TonB-dependent receptor family.</text>
</comment>
<dbReference type="PANTHER" id="PTHR30069">
    <property type="entry name" value="TONB-DEPENDENT OUTER MEMBRANE RECEPTOR"/>
    <property type="match status" value="1"/>
</dbReference>
<dbReference type="InterPro" id="IPR012910">
    <property type="entry name" value="Plug_dom"/>
</dbReference>
<sequence length="822" mass="93143">MEYKEILIPSFKNNNYYSYFLRFYTHLVTLYYAAFNKAQTIINKHKKLNYPLCLLVGILASVGICKSDETQFAANNFQTAKLNAIVTSATGFDLPIRNEPKNIFLIDKEDIQNKSYQNIEQALQYQPLVTFTDVGFGKNIDLRGQGADATRAVKILVNRVPISLLDTSHGVPPYNNIDIEDLQSIEILPGGGAVVYGNGTRGGVINFVTKAPSRDFLRFVSKTQSGEKIGLQGGNLSIAAGKKINDSLFIRADVNAGYSPGVRNVAGIASDRSQIKAFSQDNTTNIYMAFQTIWNLNQDSKLDFNINYSHIWNNKPINYLSMTRSVGTRPNTSIVEKTIQELKKERNSPDDYFLSTQTDAMQTSINYIQKFSDQLELDVLSFYQFSALKYTSYKYCLSGKVTERFMCPAGIMNMGDGSGFANHGGGINIKLKQTKDKNTLIVGIDNVLEYSNRLNHTDHFFPARQGNITAGTMTLQITHYITDVKNTATKLSNSIYIFDTFNFTSHFDLSGGARLEYSNYWTNNDQYYWQRIRSQTNNMTTFAENEENFKFSYHTQRLSYAAEITPNYKYSDTGNVYAKTELGFISPSAYQMINADPNSSINANQGTTLNRNEPNNISPEQYITAEIGFKDYIDPSYLSATLFYTHTFNEIFVNQISHGTAYTYNNLGQTQRLGIELIANQKLFETESLRLSQSLSYIYTNILKANISNNSLKGKNVPYVPFLKATLNIEVDIFKKNSQTLSIFLNNAYFSQSIDTKARVMNKNGYILCDLGLIYSIKNYKVNLGVRNLLDSYYVTYQNFPNYYPGLGRSYYLEIRLAFNKN</sequence>
<reference evidence="13 14" key="1">
    <citation type="journal article" date="2014" name="Genome Announc.">
        <title>Draft genome sequences of eight enterohepatic helicobacter species isolated from both laboratory and wild rodents.</title>
        <authorList>
            <person name="Sheh A."/>
            <person name="Shen Z."/>
            <person name="Fox J.G."/>
        </authorList>
    </citation>
    <scope>NUCLEOTIDE SEQUENCE [LARGE SCALE GENOMIC DNA]</scope>
    <source>
        <strain evidence="13 14">ST1</strain>
    </source>
</reference>
<protein>
    <submittedName>
        <fullName evidence="12">TonB-dependent heme receptor</fullName>
    </submittedName>
    <submittedName>
        <fullName evidence="13">TonB-dependent receptor</fullName>
    </submittedName>
</protein>
<evidence type="ECO:0000313" key="13">
    <source>
        <dbReference type="EMBL" id="TLD97973.1"/>
    </source>
</evidence>
<organism evidence="12 15">
    <name type="scientific">Helicobacter muridarum</name>
    <dbReference type="NCBI Taxonomy" id="216"/>
    <lineage>
        <taxon>Bacteria</taxon>
        <taxon>Pseudomonadati</taxon>
        <taxon>Campylobacterota</taxon>
        <taxon>Epsilonproteobacteria</taxon>
        <taxon>Campylobacterales</taxon>
        <taxon>Helicobacteraceae</taxon>
        <taxon>Helicobacter</taxon>
    </lineage>
</organism>